<comment type="caution">
    <text evidence="1">The sequence shown here is derived from an EMBL/GenBank/DDBJ whole genome shotgun (WGS) entry which is preliminary data.</text>
</comment>
<organism evidence="1 2">
    <name type="scientific">Tannerella sp. oral taxon BU063 isolate Cell 5</name>
    <dbReference type="NCBI Taxonomy" id="1410950"/>
    <lineage>
        <taxon>Bacteria</taxon>
        <taxon>Pseudomonadati</taxon>
        <taxon>Bacteroidota</taxon>
        <taxon>Bacteroidia</taxon>
        <taxon>Bacteroidales</taxon>
        <taxon>Tannerellaceae</taxon>
        <taxon>Tannerella</taxon>
    </lineage>
</organism>
<dbReference type="Proteomes" id="UP000018872">
    <property type="component" value="Unassembled WGS sequence"/>
</dbReference>
<name>W2CAR1_9BACT</name>
<sequence>MENQTHELRGILMEHYDKRPLSYDEQIDLLASKGLLIPDRQRTARQLKNISYYRLSAYMLPYKEKIGDAISSKFKKGSTWDMIYRLYVFDRKLRLLVFDAIERVEVAVRAQIVHQLSQKYGSHWQDNREIFKPTKTKTVKGRDIVIDVFSDIQKHIKEQLNNNRAEVFIQHYKTKYGDPPNPPSWMCVEIMYFKQLSRICDELKLREDVSGISWYFGLPPEIFCSWLHTINYVRNICAHHARLWNRAMSIVPVKLEFSKTLRWISDPNSVQRSRLYYFLCMLDYILQTANPTSSFKAKLTSLLDEYRDVANLKAMGFPADWRREALWTQEENKRIKA</sequence>
<evidence type="ECO:0000313" key="2">
    <source>
        <dbReference type="Proteomes" id="UP000018872"/>
    </source>
</evidence>
<evidence type="ECO:0000313" key="1">
    <source>
        <dbReference type="EMBL" id="ETK04354.1"/>
    </source>
</evidence>
<reference evidence="1 2" key="1">
    <citation type="submission" date="2013-11" db="EMBL/GenBank/DDBJ databases">
        <title>Single cell genomics of uncultured Tannerella BU063 (oral taxon 286).</title>
        <authorList>
            <person name="Beall C.J."/>
            <person name="Campbell A.G."/>
            <person name="Griffen A.L."/>
            <person name="Podar M."/>
            <person name="Leys E.J."/>
        </authorList>
    </citation>
    <scope>NUCLEOTIDE SEQUENCE [LARGE SCALE GENOMIC DNA]</scope>
    <source>
        <strain evidence="1">Cell 5</strain>
    </source>
</reference>
<dbReference type="InterPro" id="IPR011664">
    <property type="entry name" value="Abi_system_AbiD/AbiF-like"/>
</dbReference>
<gene>
    <name evidence="1" type="ORF">T229_09070</name>
</gene>
<dbReference type="AlphaFoldDB" id="W2CAR1"/>
<dbReference type="EMBL" id="AYYC01000663">
    <property type="protein sequence ID" value="ETK04354.1"/>
    <property type="molecule type" value="Genomic_DNA"/>
</dbReference>
<proteinExistence type="predicted"/>
<dbReference type="PIRSF" id="PIRSF034934">
    <property type="entry name" value="AbiF_AbiD"/>
    <property type="match status" value="1"/>
</dbReference>
<accession>W2CAR1</accession>
<dbReference type="Pfam" id="PF07751">
    <property type="entry name" value="Abi_2"/>
    <property type="match status" value="1"/>
</dbReference>
<dbReference type="InterPro" id="IPR017034">
    <property type="entry name" value="Abi_system_AbiD/AbiF"/>
</dbReference>
<protein>
    <recommendedName>
        <fullName evidence="3">CAAX protease</fullName>
    </recommendedName>
</protein>
<dbReference type="PATRIC" id="fig|1410950.3.peg.1281"/>
<evidence type="ECO:0008006" key="3">
    <source>
        <dbReference type="Google" id="ProtNLM"/>
    </source>
</evidence>